<dbReference type="OrthoDB" id="9780929at2"/>
<dbReference type="RefSeq" id="WP_137339009.1">
    <property type="nucleotide sequence ID" value="NZ_SZVO01000002.1"/>
</dbReference>
<keyword evidence="2" id="KW-1185">Reference proteome</keyword>
<dbReference type="InterPro" id="IPR014942">
    <property type="entry name" value="AbiEii"/>
</dbReference>
<evidence type="ECO:0000313" key="1">
    <source>
        <dbReference type="EMBL" id="TKT93333.1"/>
    </source>
</evidence>
<dbReference type="Gene3D" id="3.10.450.620">
    <property type="entry name" value="JHP933, nucleotidyltransferase-like core domain"/>
    <property type="match status" value="1"/>
</dbReference>
<evidence type="ECO:0000313" key="2">
    <source>
        <dbReference type="Proteomes" id="UP000304900"/>
    </source>
</evidence>
<proteinExistence type="predicted"/>
<protein>
    <submittedName>
        <fullName evidence="1">Nucleotidyl transferase AbiEii/AbiGii toxin family protein</fullName>
    </submittedName>
</protein>
<reference evidence="1 2" key="1">
    <citation type="submission" date="2019-05" db="EMBL/GenBank/DDBJ databases">
        <title>Dyadobacter AR-3-8 sp. nov., isolated from arctic soil.</title>
        <authorList>
            <person name="Chaudhary D.K."/>
        </authorList>
    </citation>
    <scope>NUCLEOTIDE SEQUENCE [LARGE SCALE GENOMIC DNA]</scope>
    <source>
        <strain evidence="1 2">AR-3-8</strain>
    </source>
</reference>
<sequence length="328" mass="37729">MKLHENTELFQDAVSITAQQMKLPEIYVEKDYWVTLALHHIFKGALAEYTIFKGGTALSKCFTYINRFSEDIDLVLIKEPGLSPNQLKERLKKISQAVDKFLPELDVPGITNKKGMIRKTAHSYSKVFKGDFGQVRDLIIVESSWLGASGPVVKGKVSSFIYQMMLARKLELIAEEYGLLPFDVSVLAPERTLCEKIMSLVRFSYTEEPIKDLRNKIRHVYDLHQLLRQADISEFFDSAGFDQMLHKVALDDEVSFRNNKAWLYFHPSQALLFRQPDQMWTELEGIYNGSFKTLVFGELPDAADVKQTLERIAQRLALIDWKLKPQES</sequence>
<gene>
    <name evidence="1" type="ORF">FDK13_05635</name>
</gene>
<dbReference type="EMBL" id="SZVO01000002">
    <property type="protein sequence ID" value="TKT93333.1"/>
    <property type="molecule type" value="Genomic_DNA"/>
</dbReference>
<name>A0A4V6BJ83_9BACT</name>
<accession>A0A4V6BJ83</accession>
<comment type="caution">
    <text evidence="1">The sequence shown here is derived from an EMBL/GenBank/DDBJ whole genome shotgun (WGS) entry which is preliminary data.</text>
</comment>
<dbReference type="Pfam" id="PF08843">
    <property type="entry name" value="AbiEii"/>
    <property type="match status" value="1"/>
</dbReference>
<dbReference type="Proteomes" id="UP000304900">
    <property type="component" value="Unassembled WGS sequence"/>
</dbReference>
<dbReference type="AlphaFoldDB" id="A0A4V6BJ83"/>
<dbReference type="GO" id="GO:0016740">
    <property type="term" value="F:transferase activity"/>
    <property type="evidence" value="ECO:0007669"/>
    <property type="project" value="UniProtKB-KW"/>
</dbReference>
<keyword evidence="1" id="KW-0808">Transferase</keyword>
<organism evidence="1 2">
    <name type="scientific">Dyadobacter frigoris</name>
    <dbReference type="NCBI Taxonomy" id="2576211"/>
    <lineage>
        <taxon>Bacteria</taxon>
        <taxon>Pseudomonadati</taxon>
        <taxon>Bacteroidota</taxon>
        <taxon>Cytophagia</taxon>
        <taxon>Cytophagales</taxon>
        <taxon>Spirosomataceae</taxon>
        <taxon>Dyadobacter</taxon>
    </lineage>
</organism>